<feature type="compositionally biased region" description="Gly residues" evidence="6">
    <location>
        <begin position="1"/>
        <end position="71"/>
    </location>
</feature>
<dbReference type="SUPFAM" id="SSF101690">
    <property type="entry name" value="PAZ domain"/>
    <property type="match status" value="1"/>
</dbReference>
<keyword evidence="10" id="KW-1185">Reference proteome</keyword>
<dbReference type="Gene3D" id="2.170.260.10">
    <property type="entry name" value="paz domain"/>
    <property type="match status" value="1"/>
</dbReference>
<dbReference type="InterPro" id="IPR003100">
    <property type="entry name" value="PAZ_dom"/>
</dbReference>
<dbReference type="InterPro" id="IPR036397">
    <property type="entry name" value="RNaseH_sf"/>
</dbReference>
<dbReference type="SMART" id="SM00949">
    <property type="entry name" value="PAZ"/>
    <property type="match status" value="1"/>
</dbReference>
<dbReference type="Pfam" id="PF02171">
    <property type="entry name" value="Piwi"/>
    <property type="match status" value="1"/>
</dbReference>
<dbReference type="Proteomes" id="UP000077755">
    <property type="component" value="Chromosome 5"/>
</dbReference>
<dbReference type="SMART" id="SM00950">
    <property type="entry name" value="Piwi"/>
    <property type="match status" value="1"/>
</dbReference>
<evidence type="ECO:0000256" key="1">
    <source>
        <dbReference type="ARBA" id="ARBA00008201"/>
    </source>
</evidence>
<dbReference type="InterPro" id="IPR003165">
    <property type="entry name" value="Piwi"/>
</dbReference>
<dbReference type="Pfam" id="PF08699">
    <property type="entry name" value="ArgoL1"/>
    <property type="match status" value="1"/>
</dbReference>
<dbReference type="InterPro" id="IPR032472">
    <property type="entry name" value="ArgoL2"/>
</dbReference>
<proteinExistence type="inferred from homology"/>
<organism evidence="9 10">
    <name type="scientific">Daucus carota subsp. sativus</name>
    <name type="common">Carrot</name>
    <dbReference type="NCBI Taxonomy" id="79200"/>
    <lineage>
        <taxon>Eukaryota</taxon>
        <taxon>Viridiplantae</taxon>
        <taxon>Streptophyta</taxon>
        <taxon>Embryophyta</taxon>
        <taxon>Tracheophyta</taxon>
        <taxon>Spermatophyta</taxon>
        <taxon>Magnoliopsida</taxon>
        <taxon>eudicotyledons</taxon>
        <taxon>Gunneridae</taxon>
        <taxon>Pentapetalae</taxon>
        <taxon>asterids</taxon>
        <taxon>campanulids</taxon>
        <taxon>Apiales</taxon>
        <taxon>Apiaceae</taxon>
        <taxon>Apioideae</taxon>
        <taxon>Scandiceae</taxon>
        <taxon>Daucinae</taxon>
        <taxon>Daucus</taxon>
        <taxon>Daucus sect. Daucus</taxon>
    </lineage>
</organism>
<dbReference type="PANTHER" id="PTHR22891">
    <property type="entry name" value="EUKARYOTIC TRANSLATION INITIATION FACTOR 2C"/>
    <property type="match status" value="1"/>
</dbReference>
<dbReference type="Pfam" id="PF16488">
    <property type="entry name" value="ArgoL2"/>
    <property type="match status" value="1"/>
</dbReference>
<dbReference type="InterPro" id="IPR014811">
    <property type="entry name" value="ArgoL1"/>
</dbReference>
<keyword evidence="4" id="KW-0943">RNA-mediated gene silencing</keyword>
<feature type="region of interest" description="Disordered" evidence="6">
    <location>
        <begin position="125"/>
        <end position="163"/>
    </location>
</feature>
<protein>
    <submittedName>
        <fullName evidence="9">Uncharacterized protein</fullName>
    </submittedName>
</protein>
<dbReference type="Pfam" id="PF16486">
    <property type="entry name" value="ArgoN"/>
    <property type="match status" value="1"/>
</dbReference>
<dbReference type="Gene3D" id="3.40.50.2300">
    <property type="match status" value="1"/>
</dbReference>
<feature type="domain" description="PAZ" evidence="7">
    <location>
        <begin position="362"/>
        <end position="473"/>
    </location>
</feature>
<dbReference type="CDD" id="cd02846">
    <property type="entry name" value="PAZ_argonaute_like"/>
    <property type="match status" value="1"/>
</dbReference>
<dbReference type="InterPro" id="IPR012337">
    <property type="entry name" value="RNaseH-like_sf"/>
</dbReference>
<evidence type="ECO:0000256" key="5">
    <source>
        <dbReference type="ARBA" id="ARBA00023274"/>
    </source>
</evidence>
<dbReference type="SMART" id="SM01163">
    <property type="entry name" value="DUF1785"/>
    <property type="match status" value="1"/>
</dbReference>
<reference evidence="9" key="2">
    <citation type="submission" date="2022-03" db="EMBL/GenBank/DDBJ databases">
        <title>Draft title - Genomic analysis of global carrot germplasm unveils the trajectory of domestication and the origin of high carotenoid orange carrot.</title>
        <authorList>
            <person name="Iorizzo M."/>
            <person name="Ellison S."/>
            <person name="Senalik D."/>
            <person name="Macko-Podgorni A."/>
            <person name="Grzebelus D."/>
            <person name="Bostan H."/>
            <person name="Rolling W."/>
            <person name="Curaba J."/>
            <person name="Simon P."/>
        </authorList>
    </citation>
    <scope>NUCLEOTIDE SEQUENCE</scope>
    <source>
        <tissue evidence="9">Leaf</tissue>
    </source>
</reference>
<dbReference type="GO" id="GO:0031047">
    <property type="term" value="P:regulatory ncRNA-mediated gene silencing"/>
    <property type="evidence" value="ECO:0007669"/>
    <property type="project" value="UniProtKB-KW"/>
</dbReference>
<evidence type="ECO:0000256" key="2">
    <source>
        <dbReference type="ARBA" id="ARBA00022491"/>
    </source>
</evidence>
<evidence type="ECO:0000259" key="8">
    <source>
        <dbReference type="PROSITE" id="PS50822"/>
    </source>
</evidence>
<evidence type="ECO:0000256" key="3">
    <source>
        <dbReference type="ARBA" id="ARBA00022845"/>
    </source>
</evidence>
<accession>A0AAF0X5C1</accession>
<name>A0AAF0X5C1_DAUCS</name>
<reference evidence="9" key="1">
    <citation type="journal article" date="2016" name="Nat. Genet.">
        <title>A high-quality carrot genome assembly provides new insights into carotenoid accumulation and asterid genome evolution.</title>
        <authorList>
            <person name="Iorizzo M."/>
            <person name="Ellison S."/>
            <person name="Senalik D."/>
            <person name="Zeng P."/>
            <person name="Satapoomin P."/>
            <person name="Huang J."/>
            <person name="Bowman M."/>
            <person name="Iovene M."/>
            <person name="Sanseverino W."/>
            <person name="Cavagnaro P."/>
            <person name="Yildiz M."/>
            <person name="Macko-Podgorni A."/>
            <person name="Moranska E."/>
            <person name="Grzebelus E."/>
            <person name="Grzebelus D."/>
            <person name="Ashrafi H."/>
            <person name="Zheng Z."/>
            <person name="Cheng S."/>
            <person name="Spooner D."/>
            <person name="Van Deynze A."/>
            <person name="Simon P."/>
        </authorList>
    </citation>
    <scope>NUCLEOTIDE SEQUENCE</scope>
    <source>
        <tissue evidence="9">Leaf</tissue>
    </source>
</reference>
<dbReference type="InterPro" id="IPR036085">
    <property type="entry name" value="PAZ_dom_sf"/>
</dbReference>
<comment type="similarity">
    <text evidence="1">Belongs to the argonaute family. Ago subfamily.</text>
</comment>
<dbReference type="InterPro" id="IPR032474">
    <property type="entry name" value="Argonaute_N"/>
</dbReference>
<dbReference type="GO" id="GO:0006417">
    <property type="term" value="P:regulation of translation"/>
    <property type="evidence" value="ECO:0007669"/>
    <property type="project" value="UniProtKB-KW"/>
</dbReference>
<feature type="region of interest" description="Disordered" evidence="6">
    <location>
        <begin position="1"/>
        <end position="106"/>
    </location>
</feature>
<dbReference type="CDD" id="cd04657">
    <property type="entry name" value="Piwi_ago-like"/>
    <property type="match status" value="1"/>
</dbReference>
<dbReference type="FunFam" id="3.30.420.10:FF:000013">
    <property type="entry name" value="protein argonaute 10-like"/>
    <property type="match status" value="1"/>
</dbReference>
<evidence type="ECO:0000313" key="9">
    <source>
        <dbReference type="EMBL" id="WOH02066.1"/>
    </source>
</evidence>
<dbReference type="SUPFAM" id="SSF53098">
    <property type="entry name" value="Ribonuclease H-like"/>
    <property type="match status" value="1"/>
</dbReference>
<dbReference type="Pfam" id="PF16487">
    <property type="entry name" value="ArgoMid"/>
    <property type="match status" value="1"/>
</dbReference>
<dbReference type="InterPro" id="IPR032473">
    <property type="entry name" value="Argonaute_Mid_dom"/>
</dbReference>
<keyword evidence="2" id="KW-0678">Repressor</keyword>
<dbReference type="PROSITE" id="PS50821">
    <property type="entry name" value="PAZ"/>
    <property type="match status" value="1"/>
</dbReference>
<keyword evidence="5" id="KW-0687">Ribonucleoprotein</keyword>
<gene>
    <name evidence="9" type="ORF">DCAR_0521454</name>
</gene>
<dbReference type="KEGG" id="dcr:108223853"/>
<keyword evidence="3" id="KW-0810">Translation regulation</keyword>
<feature type="domain" description="Piwi" evidence="8">
    <location>
        <begin position="647"/>
        <end position="962"/>
    </location>
</feature>
<dbReference type="Gene3D" id="3.30.420.10">
    <property type="entry name" value="Ribonuclease H-like superfamily/Ribonuclease H"/>
    <property type="match status" value="1"/>
</dbReference>
<dbReference type="AlphaFoldDB" id="A0AAF0X5C1"/>
<sequence>MSGRGRSGGRFDGARGGGRGDGGRGVGRGDGGRGGGRGDGGRGGGYGGRGGDSGGRGGYAGGAGGRGGGGYPQNAPPPAYGRGGNVPAPVGQPAPRPVVQSPAPAQYTAASSSSAAALSSDVEKMTIGSSSGSSGQEIVVTQQPPAQPPASSKATRLPVRPGYGREGRRCIVRANHFLVKVADNDLHHYDVTIKPEVTNKKVCREIMITLDKTYRQSHLSNKQLAYDGSKSAYTAGPLSFQSKEFIVKLEDKDRGGRKEREFRVSIKFASRPDLHHLRQFLASRQLDVPQETIQLFDVVLRATPSNKNAVVGRSFFNTLFGKGDLGEGLEYWKGFYQSLRPTQMGLSLNVDMSARAFYDPVSVSDFVGKYCKLSDLNRALSDVDRVKVKKALRGIRVEFSHGDYMRRYKVLNISTHPLRQLTFTDETGGTMHVADYFRKKYNINLRYTSLPALNAGTDAKPIYMPMEVCKIVKGQRCAKKLNERQVTNLLKATCQRPIDREASIMEMTRQNGYNGDELVNEFGIQVGREMTSIDARVLNPPRVKYHPTSRESIVEPFVGQWNMIDKKMVNGGVVKSWTCVNFSRNNLDVVHNFCNQLVKMCRSRGMDFNPQPLIPIRAGNARNIANTLNEIERDSRTRLEKEEHLQMLIIVLPDFSGSYGEIKKICETNLGIVSQCCQPKHVFKCNMQYLENLSLKINVKVGGRNNVLVTAPPVVRDCPTIIFGADVTHPPPGEDSSSSIAAVVASMDWPEVTKYRGLYSAQGHREEIIRDLYSTRETEKGVVASGMIRDHLMEFYKKTRYQPRRIIFYRDGVSEGQFNQVLLEEMDAIRKACQSLSTDYLPPVTFVVVQKRHHTRLFPNTHNDKRSTDRSGNILPGTVVDTAICHPTEFDFYLCSHAGIQGTSRPTHYHVLYDENKFSADGLQALTNNLTYTYARCTRSVSIVPPAYYAHLTAFRARYYMEGIISDGGSSSSDARATREGSSAVRSVPATTANVKDVMFYC</sequence>
<dbReference type="FunFam" id="3.40.50.2300:FF:000110">
    <property type="entry name" value="Argonaute 10"/>
    <property type="match status" value="1"/>
</dbReference>
<evidence type="ECO:0000313" key="10">
    <source>
        <dbReference type="Proteomes" id="UP000077755"/>
    </source>
</evidence>
<evidence type="ECO:0000259" key="7">
    <source>
        <dbReference type="PROSITE" id="PS50821"/>
    </source>
</evidence>
<dbReference type="PROSITE" id="PS50822">
    <property type="entry name" value="PIWI"/>
    <property type="match status" value="1"/>
</dbReference>
<evidence type="ECO:0000256" key="6">
    <source>
        <dbReference type="SAM" id="MobiDB-lite"/>
    </source>
</evidence>
<dbReference type="GO" id="GO:1990904">
    <property type="term" value="C:ribonucleoprotein complex"/>
    <property type="evidence" value="ECO:0007669"/>
    <property type="project" value="UniProtKB-KW"/>
</dbReference>
<dbReference type="Pfam" id="PF02170">
    <property type="entry name" value="PAZ"/>
    <property type="match status" value="1"/>
</dbReference>
<dbReference type="InterPro" id="IPR045246">
    <property type="entry name" value="Piwi_ago-like"/>
</dbReference>
<dbReference type="EMBL" id="CP093347">
    <property type="protein sequence ID" value="WOH02066.1"/>
    <property type="molecule type" value="Genomic_DNA"/>
</dbReference>
<dbReference type="GO" id="GO:0003723">
    <property type="term" value="F:RNA binding"/>
    <property type="evidence" value="ECO:0007669"/>
    <property type="project" value="InterPro"/>
</dbReference>
<evidence type="ECO:0000256" key="4">
    <source>
        <dbReference type="ARBA" id="ARBA00023158"/>
    </source>
</evidence>
<dbReference type="GO" id="GO:0051607">
    <property type="term" value="P:defense response to virus"/>
    <property type="evidence" value="ECO:0007669"/>
    <property type="project" value="UniProtKB-ARBA"/>
</dbReference>